<evidence type="ECO:0000313" key="3">
    <source>
        <dbReference type="Proteomes" id="UP000252086"/>
    </source>
</evidence>
<evidence type="ECO:0000313" key="2">
    <source>
        <dbReference type="EMBL" id="RBO82681.1"/>
    </source>
</evidence>
<dbReference type="AlphaFoldDB" id="A0A366CXW1"/>
<comment type="caution">
    <text evidence="2">The sequence shown here is derived from an EMBL/GenBank/DDBJ whole genome shotgun (WGS) entry which is preliminary data.</text>
</comment>
<reference evidence="2 3" key="1">
    <citation type="submission" date="2018-06" db="EMBL/GenBank/DDBJ databases">
        <title>Genomic Encyclopedia of Type Strains, Phase III (KMG-III): the genomes of soil and plant-associated and newly described type strains.</title>
        <authorList>
            <person name="Whitman W."/>
        </authorList>
    </citation>
    <scope>NUCLEOTIDE SEQUENCE [LARGE SCALE GENOMIC DNA]</scope>
    <source>
        <strain evidence="2 3">CECT 7732</strain>
    </source>
</reference>
<name>A0A366CXW1_9GAMM</name>
<proteinExistence type="predicted"/>
<organism evidence="2 3">
    <name type="scientific">Marinomonas aquiplantarum</name>
    <dbReference type="NCBI Taxonomy" id="491951"/>
    <lineage>
        <taxon>Bacteria</taxon>
        <taxon>Pseudomonadati</taxon>
        <taxon>Pseudomonadota</taxon>
        <taxon>Gammaproteobacteria</taxon>
        <taxon>Oceanospirillales</taxon>
        <taxon>Oceanospirillaceae</taxon>
        <taxon>Marinomonas</taxon>
    </lineage>
</organism>
<keyword evidence="1" id="KW-0472">Membrane</keyword>
<dbReference type="InterPro" id="IPR023393">
    <property type="entry name" value="START-like_dom_sf"/>
</dbReference>
<dbReference type="InterPro" id="IPR019587">
    <property type="entry name" value="Polyketide_cyclase/dehydratase"/>
</dbReference>
<keyword evidence="1" id="KW-1133">Transmembrane helix</keyword>
<dbReference type="SUPFAM" id="SSF55961">
    <property type="entry name" value="Bet v1-like"/>
    <property type="match status" value="1"/>
</dbReference>
<protein>
    <submittedName>
        <fullName evidence="2">Polyketide cyclase/dehydrase/lipid transport protein</fullName>
    </submittedName>
</protein>
<dbReference type="Proteomes" id="UP000252086">
    <property type="component" value="Unassembled WGS sequence"/>
</dbReference>
<evidence type="ECO:0000256" key="1">
    <source>
        <dbReference type="SAM" id="Phobius"/>
    </source>
</evidence>
<keyword evidence="1" id="KW-0812">Transmembrane</keyword>
<dbReference type="Gene3D" id="3.30.530.20">
    <property type="match status" value="1"/>
</dbReference>
<keyword evidence="3" id="KW-1185">Reference proteome</keyword>
<dbReference type="RefSeq" id="WP_113874636.1">
    <property type="nucleotide sequence ID" value="NZ_QNRF01000005.1"/>
</dbReference>
<dbReference type="Pfam" id="PF10604">
    <property type="entry name" value="Polyketide_cyc2"/>
    <property type="match status" value="1"/>
</dbReference>
<accession>A0A366CXW1</accession>
<feature type="transmembrane region" description="Helical" evidence="1">
    <location>
        <begin position="21"/>
        <end position="38"/>
    </location>
</feature>
<dbReference type="EMBL" id="QNRF01000005">
    <property type="protein sequence ID" value="RBO82681.1"/>
    <property type="molecule type" value="Genomic_DNA"/>
</dbReference>
<dbReference type="OrthoDB" id="9807923at2"/>
<sequence length="185" mass="20512">MLGKSHGHSNAIYSIRRVTRMLALVILLLVGAGFFLPTDYRVERSVIIDANSESILDTALDGRKLPLWMHVQNGRLRDSQGQLSVGQSVAIDYQDKAVQGDLTLLSVSASQFTFDVRPKPNVNLVQNQIRFLSVPQGTKVVWQIEGNLDVGFIGPYLALFANDMAGENFEISLQQLKNLVESQVQ</sequence>
<gene>
    <name evidence="2" type="ORF">DFP76_105152</name>
</gene>